<evidence type="ECO:0000256" key="3">
    <source>
        <dbReference type="RuleBase" id="RU003476"/>
    </source>
</evidence>
<proteinExistence type="inferred from homology"/>
<gene>
    <name evidence="5" type="ordered locus">Tmar_1148</name>
</gene>
<keyword evidence="6" id="KW-1185">Reference proteome</keyword>
<evidence type="ECO:0000259" key="4">
    <source>
        <dbReference type="PROSITE" id="PS51462"/>
    </source>
</evidence>
<accession>E6SKQ3</accession>
<dbReference type="RefSeq" id="WP_013495566.1">
    <property type="nucleotide sequence ID" value="NC_014831.1"/>
</dbReference>
<dbReference type="HOGENOM" id="CLU_062658_5_0_9"/>
<dbReference type="Proteomes" id="UP000008915">
    <property type="component" value="Chromosome"/>
</dbReference>
<dbReference type="OrthoDB" id="9806150at2"/>
<comment type="cofactor">
    <cofactor evidence="1">
        <name>Mg(2+)</name>
        <dbReference type="ChEBI" id="CHEBI:18420"/>
    </cofactor>
</comment>
<dbReference type="PROSITE" id="PS51462">
    <property type="entry name" value="NUDIX"/>
    <property type="match status" value="1"/>
</dbReference>
<dbReference type="PANTHER" id="PTHR11839:SF18">
    <property type="entry name" value="NUDIX HYDROLASE DOMAIN-CONTAINING PROTEIN"/>
    <property type="match status" value="1"/>
</dbReference>
<dbReference type="PANTHER" id="PTHR11839">
    <property type="entry name" value="UDP/ADP-SUGAR PYROPHOSPHATASE"/>
    <property type="match status" value="1"/>
</dbReference>
<evidence type="ECO:0000313" key="5">
    <source>
        <dbReference type="EMBL" id="ADU51261.1"/>
    </source>
</evidence>
<reference evidence="6" key="2">
    <citation type="journal article" date="2010" name="Stand. Genomic Sci.">
        <title>Complete genome sequence of Thermaerobacter marianensis type strain (7p75aT).</title>
        <authorList>
            <person name="Han C."/>
            <person name="Gu W."/>
            <person name="Zhang X."/>
            <person name="Lapidus A."/>
            <person name="Nolan M."/>
            <person name="Copeland A."/>
            <person name="Lucas S."/>
            <person name="Glavina Del Rio T."/>
            <person name="Tice H."/>
            <person name="Cheng J."/>
            <person name="Tapia R."/>
            <person name="Goodwin L."/>
            <person name="Pitluck S."/>
            <person name="Pagani I."/>
            <person name="Ivanova N."/>
            <person name="Mavromatis K."/>
            <person name="Mikhailova N."/>
            <person name="Pati A."/>
            <person name="Chen A."/>
            <person name="Palaniappan K."/>
            <person name="Land M."/>
            <person name="Hauser L."/>
            <person name="Chang Y."/>
            <person name="Jeffries C."/>
            <person name="Schneider S."/>
            <person name="Rohde M."/>
            <person name="Goker M."/>
            <person name="Pukall R."/>
            <person name="Woyke T."/>
            <person name="Bristow J."/>
            <person name="Eisen J."/>
            <person name="Markowitz V."/>
            <person name="Hugenholtz P."/>
            <person name="Kyrpides N."/>
            <person name="Klenk H."/>
            <person name="Detter J."/>
        </authorList>
    </citation>
    <scope>NUCLEOTIDE SEQUENCE [LARGE SCALE GENOMIC DNA]</scope>
    <source>
        <strain evidence="6">ATCC 700841 / DSM 12885 / JCM 10246 / 7p75a</strain>
    </source>
</reference>
<sequence>METPLHTETLWTGRVFQLRRSAVRLDDGREAQRDWIDHPGSVVVAAVTAAREVVLVRQYRLPAGQELWELPAGRREPGEDPLAGAQRELEEETGLRARTWRLLARCFASPGYTSEHKWIFLAQDLEPGQRHPDPDEAIEVRAVPLAEALAMAERGEILDAKTLLGLLVLERGGLLNHMDGPAPA</sequence>
<dbReference type="KEGG" id="tmr:Tmar_1148"/>
<organism evidence="5 6">
    <name type="scientific">Thermaerobacter marianensis (strain ATCC 700841 / DSM 12885 / JCM 10246 / 7p75a)</name>
    <dbReference type="NCBI Taxonomy" id="644966"/>
    <lineage>
        <taxon>Bacteria</taxon>
        <taxon>Bacillati</taxon>
        <taxon>Bacillota</taxon>
        <taxon>Clostridia</taxon>
        <taxon>Eubacteriales</taxon>
        <taxon>Clostridiales Family XVII. Incertae Sedis</taxon>
        <taxon>Thermaerobacter</taxon>
    </lineage>
</organism>
<name>E6SKQ3_THEM7</name>
<dbReference type="InterPro" id="IPR015797">
    <property type="entry name" value="NUDIX_hydrolase-like_dom_sf"/>
</dbReference>
<feature type="domain" description="Nudix hydrolase" evidence="4">
    <location>
        <begin position="36"/>
        <end position="165"/>
    </location>
</feature>
<dbReference type="EMBL" id="CP002344">
    <property type="protein sequence ID" value="ADU51261.1"/>
    <property type="molecule type" value="Genomic_DNA"/>
</dbReference>
<comment type="similarity">
    <text evidence="3">Belongs to the Nudix hydrolase family.</text>
</comment>
<keyword evidence="2 3" id="KW-0378">Hydrolase</keyword>
<protein>
    <submittedName>
        <fullName evidence="5">NUDIX hydrolase</fullName>
    </submittedName>
</protein>
<evidence type="ECO:0000313" key="6">
    <source>
        <dbReference type="Proteomes" id="UP000008915"/>
    </source>
</evidence>
<dbReference type="PROSITE" id="PS00893">
    <property type="entry name" value="NUDIX_BOX"/>
    <property type="match status" value="1"/>
</dbReference>
<evidence type="ECO:0000256" key="1">
    <source>
        <dbReference type="ARBA" id="ARBA00001946"/>
    </source>
</evidence>
<dbReference type="AlphaFoldDB" id="E6SKQ3"/>
<dbReference type="eggNOG" id="COG0494">
    <property type="taxonomic scope" value="Bacteria"/>
</dbReference>
<dbReference type="GO" id="GO:0005829">
    <property type="term" value="C:cytosol"/>
    <property type="evidence" value="ECO:0007669"/>
    <property type="project" value="TreeGrafter"/>
</dbReference>
<dbReference type="InterPro" id="IPR020084">
    <property type="entry name" value="NUDIX_hydrolase_CS"/>
</dbReference>
<dbReference type="STRING" id="644966.Tmar_1148"/>
<reference evidence="5 6" key="1">
    <citation type="journal article" date="2010" name="Stand. Genomic Sci.">
        <title>Complete genome sequence of Thermaerobacter marianensis type strain (7p75a).</title>
        <authorList>
            <person name="Han C."/>
            <person name="Gu W."/>
            <person name="Zhang X."/>
            <person name="Lapidus A."/>
            <person name="Nolan M."/>
            <person name="Copeland A."/>
            <person name="Lucas S."/>
            <person name="Del Rio T.G."/>
            <person name="Tice H."/>
            <person name="Cheng J.F."/>
            <person name="Tapia R."/>
            <person name="Goodwin L."/>
            <person name="Pitluck S."/>
            <person name="Pagani I."/>
            <person name="Ivanova N."/>
            <person name="Mavromatis K."/>
            <person name="Mikhailova N."/>
            <person name="Pati A."/>
            <person name="Chen A."/>
            <person name="Palaniappan K."/>
            <person name="Land M."/>
            <person name="Hauser L."/>
            <person name="Chang Y.J."/>
            <person name="Jeffries C.D."/>
            <person name="Schneider S."/>
            <person name="Rohde M."/>
            <person name="Goker M."/>
            <person name="Pukall R."/>
            <person name="Woyke T."/>
            <person name="Bristow J."/>
            <person name="Eisen J.A."/>
            <person name="Markowitz V."/>
            <person name="Hugenholtz P."/>
            <person name="Kyrpides N.C."/>
            <person name="Klenk H.P."/>
            <person name="Detter J.C."/>
        </authorList>
    </citation>
    <scope>NUCLEOTIDE SEQUENCE [LARGE SCALE GENOMIC DNA]</scope>
    <source>
        <strain evidence="6">ATCC 700841 / DSM 12885 / JCM 10246 / 7p75a</strain>
    </source>
</reference>
<dbReference type="GO" id="GO:0006753">
    <property type="term" value="P:nucleoside phosphate metabolic process"/>
    <property type="evidence" value="ECO:0007669"/>
    <property type="project" value="TreeGrafter"/>
</dbReference>
<dbReference type="Gene3D" id="3.90.79.10">
    <property type="entry name" value="Nucleoside Triphosphate Pyrophosphohydrolase"/>
    <property type="match status" value="1"/>
</dbReference>
<dbReference type="GO" id="GO:0016462">
    <property type="term" value="F:pyrophosphatase activity"/>
    <property type="evidence" value="ECO:0007669"/>
    <property type="project" value="UniProtKB-ARBA"/>
</dbReference>
<dbReference type="PRINTS" id="PR00502">
    <property type="entry name" value="NUDIXFAMILY"/>
</dbReference>
<dbReference type="SUPFAM" id="SSF55811">
    <property type="entry name" value="Nudix"/>
    <property type="match status" value="1"/>
</dbReference>
<dbReference type="GO" id="GO:0019693">
    <property type="term" value="P:ribose phosphate metabolic process"/>
    <property type="evidence" value="ECO:0007669"/>
    <property type="project" value="TreeGrafter"/>
</dbReference>
<dbReference type="InterPro" id="IPR000086">
    <property type="entry name" value="NUDIX_hydrolase_dom"/>
</dbReference>
<dbReference type="Pfam" id="PF00293">
    <property type="entry name" value="NUDIX"/>
    <property type="match status" value="1"/>
</dbReference>
<dbReference type="InterPro" id="IPR020476">
    <property type="entry name" value="Nudix_hydrolase"/>
</dbReference>
<evidence type="ECO:0000256" key="2">
    <source>
        <dbReference type="ARBA" id="ARBA00022801"/>
    </source>
</evidence>